<evidence type="ECO:0000256" key="4">
    <source>
        <dbReference type="ARBA" id="ARBA00022777"/>
    </source>
</evidence>
<evidence type="ECO:0000256" key="5">
    <source>
        <dbReference type="ARBA" id="ARBA00022840"/>
    </source>
</evidence>
<keyword evidence="4" id="KW-0418">Kinase</keyword>
<evidence type="ECO:0000313" key="6">
    <source>
        <dbReference type="EMBL" id="VVA41539.1"/>
    </source>
</evidence>
<gene>
    <name evidence="6" type="ORF">ALMOND_2B032922</name>
</gene>
<dbReference type="PANTHER" id="PTHR27002">
    <property type="entry name" value="RECEPTOR-LIKE SERINE/THREONINE-PROTEIN KINASE SD1-8"/>
    <property type="match status" value="1"/>
</dbReference>
<accession>A0A5E4GNW4</accession>
<keyword evidence="5" id="KW-0067">ATP-binding</keyword>
<proteinExistence type="predicted"/>
<dbReference type="OMA" id="LKCEGMA"/>
<evidence type="ECO:0000313" key="7">
    <source>
        <dbReference type="Proteomes" id="UP000327085"/>
    </source>
</evidence>
<evidence type="ECO:0000256" key="3">
    <source>
        <dbReference type="ARBA" id="ARBA00022741"/>
    </source>
</evidence>
<keyword evidence="6" id="KW-0675">Receptor</keyword>
<name>A0A5E4GNW4_PRUDU</name>
<sequence length="131" mass="14233">MANGFQGTLKDGQEIAVKRLSTHSRQGLNELKNEAWMLYTEGRSIEVLDTSVGDSSDLHEVVRSIHVGLSSVQRNPADRPSMPAAVVMLSGEGSSPQPQKPGFYSQRDLNELEVDPSSKAFSANVVTVLLH</sequence>
<dbReference type="GO" id="GO:0005524">
    <property type="term" value="F:ATP binding"/>
    <property type="evidence" value="ECO:0007669"/>
    <property type="project" value="UniProtKB-KW"/>
</dbReference>
<keyword evidence="6" id="KW-0430">Lectin</keyword>
<dbReference type="EMBL" id="CABIKO010001351">
    <property type="protein sequence ID" value="VVA41539.1"/>
    <property type="molecule type" value="Genomic_DNA"/>
</dbReference>
<keyword evidence="3" id="KW-0547">Nucleotide-binding</keyword>
<dbReference type="Gene3D" id="3.30.200.20">
    <property type="entry name" value="Phosphorylase Kinase, domain 1"/>
    <property type="match status" value="1"/>
</dbReference>
<dbReference type="GO" id="GO:0030246">
    <property type="term" value="F:carbohydrate binding"/>
    <property type="evidence" value="ECO:0007669"/>
    <property type="project" value="UniProtKB-KW"/>
</dbReference>
<keyword evidence="2" id="KW-0808">Transferase</keyword>
<dbReference type="Gramene" id="VVA41539">
    <property type="protein sequence ID" value="VVA41539"/>
    <property type="gene ID" value="Prudul26B032922"/>
</dbReference>
<dbReference type="AlphaFoldDB" id="A0A5E4GNW4"/>
<dbReference type="GO" id="GO:0004674">
    <property type="term" value="F:protein serine/threonine kinase activity"/>
    <property type="evidence" value="ECO:0007669"/>
    <property type="project" value="UniProtKB-KW"/>
</dbReference>
<dbReference type="InParanoid" id="A0A5E4GNW4"/>
<evidence type="ECO:0000256" key="2">
    <source>
        <dbReference type="ARBA" id="ARBA00022679"/>
    </source>
</evidence>
<evidence type="ECO:0000256" key="1">
    <source>
        <dbReference type="ARBA" id="ARBA00022527"/>
    </source>
</evidence>
<dbReference type="GO" id="GO:0005886">
    <property type="term" value="C:plasma membrane"/>
    <property type="evidence" value="ECO:0007669"/>
    <property type="project" value="TreeGrafter"/>
</dbReference>
<keyword evidence="1" id="KW-0723">Serine/threonine-protein kinase</keyword>
<protein>
    <submittedName>
        <fullName evidence="6">PREDICTED: G-type lectin S-receptor</fullName>
    </submittedName>
</protein>
<dbReference type="Proteomes" id="UP000327085">
    <property type="component" value="Unassembled WGS sequence"/>
</dbReference>
<dbReference type="PANTHER" id="PTHR27002:SF906">
    <property type="entry name" value="PROTEIN KINASE DOMAIN-CONTAINING PROTEIN"/>
    <property type="match status" value="1"/>
</dbReference>
<reference evidence="7" key="1">
    <citation type="journal article" date="2020" name="Plant J.">
        <title>Transposons played a major role in the diversification between the closely related almond and peach genomes: results from the almond genome sequence.</title>
        <authorList>
            <person name="Alioto T."/>
            <person name="Alexiou K.G."/>
            <person name="Bardil A."/>
            <person name="Barteri F."/>
            <person name="Castanera R."/>
            <person name="Cruz F."/>
            <person name="Dhingra A."/>
            <person name="Duval H."/>
            <person name="Fernandez I Marti A."/>
            <person name="Frias L."/>
            <person name="Galan B."/>
            <person name="Garcia J.L."/>
            <person name="Howad W."/>
            <person name="Gomez-Garrido J."/>
            <person name="Gut M."/>
            <person name="Julca I."/>
            <person name="Morata J."/>
            <person name="Puigdomenech P."/>
            <person name="Ribeca P."/>
            <person name="Rubio Cabetas M.J."/>
            <person name="Vlasova A."/>
            <person name="Wirthensohn M."/>
            <person name="Garcia-Mas J."/>
            <person name="Gabaldon T."/>
            <person name="Casacuberta J.M."/>
            <person name="Arus P."/>
        </authorList>
    </citation>
    <scope>NUCLEOTIDE SEQUENCE [LARGE SCALE GENOMIC DNA]</scope>
    <source>
        <strain evidence="7">cv. Texas</strain>
    </source>
</reference>
<organism evidence="6 7">
    <name type="scientific">Prunus dulcis</name>
    <name type="common">Almond</name>
    <name type="synonym">Amygdalus dulcis</name>
    <dbReference type="NCBI Taxonomy" id="3755"/>
    <lineage>
        <taxon>Eukaryota</taxon>
        <taxon>Viridiplantae</taxon>
        <taxon>Streptophyta</taxon>
        <taxon>Embryophyta</taxon>
        <taxon>Tracheophyta</taxon>
        <taxon>Spermatophyta</taxon>
        <taxon>Magnoliopsida</taxon>
        <taxon>eudicotyledons</taxon>
        <taxon>Gunneridae</taxon>
        <taxon>Pentapetalae</taxon>
        <taxon>rosids</taxon>
        <taxon>fabids</taxon>
        <taxon>Rosales</taxon>
        <taxon>Rosaceae</taxon>
        <taxon>Amygdaloideae</taxon>
        <taxon>Amygdaleae</taxon>
        <taxon>Prunus</taxon>
    </lineage>
</organism>